<dbReference type="PRINTS" id="PR00344">
    <property type="entry name" value="BCTRLSENSOR"/>
</dbReference>
<evidence type="ECO:0000313" key="16">
    <source>
        <dbReference type="Proteomes" id="UP000435985"/>
    </source>
</evidence>
<comment type="caution">
    <text evidence="14">The sequence shown here is derived from an EMBL/GenBank/DDBJ whole genome shotgun (WGS) entry which is preliminary data.</text>
</comment>
<keyword evidence="8" id="KW-0812">Transmembrane</keyword>
<evidence type="ECO:0000313" key="15">
    <source>
        <dbReference type="Proteomes" id="UP000286031"/>
    </source>
</evidence>
<dbReference type="SUPFAM" id="SSF55874">
    <property type="entry name" value="ATPase domain of HSP90 chaperone/DNA topoisomerase II/histidine kinase"/>
    <property type="match status" value="1"/>
</dbReference>
<keyword evidence="7" id="KW-0175">Coiled coil</keyword>
<evidence type="ECO:0000256" key="1">
    <source>
        <dbReference type="ARBA" id="ARBA00000085"/>
    </source>
</evidence>
<dbReference type="EMBL" id="QSBI01000021">
    <property type="protein sequence ID" value="RGX08376.1"/>
    <property type="molecule type" value="Genomic_DNA"/>
</dbReference>
<dbReference type="EMBL" id="VWFO01000001">
    <property type="protein sequence ID" value="KAA4667044.1"/>
    <property type="molecule type" value="Genomic_DNA"/>
</dbReference>
<keyword evidence="3" id="KW-0597">Phosphoprotein</keyword>
<dbReference type="EMBL" id="JAQNZF010000005">
    <property type="protein sequence ID" value="MDC2741641.1"/>
    <property type="molecule type" value="Genomic_DNA"/>
</dbReference>
<dbReference type="GO" id="GO:0000155">
    <property type="term" value="F:phosphorelay sensor kinase activity"/>
    <property type="evidence" value="ECO:0007669"/>
    <property type="project" value="InterPro"/>
</dbReference>
<feature type="signal peptide" evidence="9">
    <location>
        <begin position="1"/>
        <end position="24"/>
    </location>
</feature>
<dbReference type="RefSeq" id="WP_004305080.1">
    <property type="nucleotide sequence ID" value="NZ_CABKQC010000005.1"/>
</dbReference>
<feature type="domain" description="Histidine kinase" evidence="10">
    <location>
        <begin position="457"/>
        <end position="670"/>
    </location>
</feature>
<name>A0A139L8I5_BACOV</name>
<evidence type="ECO:0000313" key="14">
    <source>
        <dbReference type="EMBL" id="RGX08376.1"/>
    </source>
</evidence>
<dbReference type="Proteomes" id="UP000435985">
    <property type="component" value="Unassembled WGS sequence"/>
</dbReference>
<evidence type="ECO:0000256" key="7">
    <source>
        <dbReference type="SAM" id="Coils"/>
    </source>
</evidence>
<keyword evidence="9" id="KW-0732">Signal</keyword>
<dbReference type="Pfam" id="PF02518">
    <property type="entry name" value="HATPase_c"/>
    <property type="match status" value="1"/>
</dbReference>
<dbReference type="CDD" id="cd00075">
    <property type="entry name" value="HATPase"/>
    <property type="match status" value="1"/>
</dbReference>
<dbReference type="InterPro" id="IPR036890">
    <property type="entry name" value="HATPase_C_sf"/>
</dbReference>
<dbReference type="InterPro" id="IPR005467">
    <property type="entry name" value="His_kinase_dom"/>
</dbReference>
<dbReference type="EMBL" id="VWKB01000004">
    <property type="protein sequence ID" value="KAA4103529.1"/>
    <property type="molecule type" value="Genomic_DNA"/>
</dbReference>
<protein>
    <recommendedName>
        <fullName evidence="2">histidine kinase</fullName>
        <ecNumber evidence="2">2.7.13.3</ecNumber>
    </recommendedName>
</protein>
<dbReference type="CDD" id="cd00082">
    <property type="entry name" value="HisKA"/>
    <property type="match status" value="1"/>
</dbReference>
<evidence type="ECO:0000313" key="17">
    <source>
        <dbReference type="Proteomes" id="UP000473905"/>
    </source>
</evidence>
<evidence type="ECO:0000256" key="6">
    <source>
        <dbReference type="ARBA" id="ARBA00023012"/>
    </source>
</evidence>
<dbReference type="Proteomes" id="UP001219389">
    <property type="component" value="Unassembled WGS sequence"/>
</dbReference>
<evidence type="ECO:0000313" key="13">
    <source>
        <dbReference type="EMBL" id="MDC2741641.1"/>
    </source>
</evidence>
<dbReference type="SUPFAM" id="SSF47384">
    <property type="entry name" value="Homodimeric domain of signal transducing histidine kinase"/>
    <property type="match status" value="1"/>
</dbReference>
<dbReference type="InterPro" id="IPR004358">
    <property type="entry name" value="Sig_transdc_His_kin-like_C"/>
</dbReference>
<dbReference type="SUPFAM" id="SSF48452">
    <property type="entry name" value="TPR-like"/>
    <property type="match status" value="1"/>
</dbReference>
<feature type="chain" id="PRO_5014531257" description="histidine kinase" evidence="9">
    <location>
        <begin position="25"/>
        <end position="671"/>
    </location>
</feature>
<accession>A0A139L8I5</accession>
<dbReference type="SMART" id="SM00387">
    <property type="entry name" value="HATPase_c"/>
    <property type="match status" value="1"/>
</dbReference>
<dbReference type="EC" id="2.7.13.3" evidence="2"/>
<feature type="transmembrane region" description="Helical" evidence="8">
    <location>
        <begin position="389"/>
        <end position="407"/>
    </location>
</feature>
<evidence type="ECO:0000256" key="9">
    <source>
        <dbReference type="SAM" id="SignalP"/>
    </source>
</evidence>
<dbReference type="Gene3D" id="1.25.40.10">
    <property type="entry name" value="Tetratricopeptide repeat domain"/>
    <property type="match status" value="1"/>
</dbReference>
<dbReference type="SMART" id="SM00028">
    <property type="entry name" value="TPR"/>
    <property type="match status" value="2"/>
</dbReference>
<dbReference type="Gene3D" id="3.30.565.10">
    <property type="entry name" value="Histidine kinase-like ATPase, C-terminal domain"/>
    <property type="match status" value="1"/>
</dbReference>
<dbReference type="InterPro" id="IPR050736">
    <property type="entry name" value="Sensor_HK_Regulatory"/>
</dbReference>
<reference evidence="13" key="3">
    <citation type="submission" date="2022-10" db="EMBL/GenBank/DDBJ databases">
        <title>Human gut microbiome strain richness.</title>
        <authorList>
            <person name="Chen-Liaw A."/>
        </authorList>
    </citation>
    <scope>NUCLEOTIDE SEQUENCE</scope>
    <source>
        <strain evidence="13">BSD2780120875st1_E1_BSD2780120875_150330</strain>
    </source>
</reference>
<dbReference type="Pfam" id="PF00512">
    <property type="entry name" value="HisKA"/>
    <property type="match status" value="1"/>
</dbReference>
<evidence type="ECO:0000256" key="5">
    <source>
        <dbReference type="ARBA" id="ARBA00022777"/>
    </source>
</evidence>
<keyword evidence="8" id="KW-1133">Transmembrane helix</keyword>
<dbReference type="PROSITE" id="PS50109">
    <property type="entry name" value="HIS_KIN"/>
    <property type="match status" value="1"/>
</dbReference>
<gene>
    <name evidence="14" type="ORF">DWV35_16065</name>
    <name evidence="12" type="ORF">F3B98_01255</name>
    <name evidence="11" type="ORF">F3D66_04090</name>
    <name evidence="13" type="ORF">PO382_05330</name>
</gene>
<evidence type="ECO:0000313" key="11">
    <source>
        <dbReference type="EMBL" id="KAA4103529.1"/>
    </source>
</evidence>
<keyword evidence="5 14" id="KW-0418">Kinase</keyword>
<dbReference type="SMART" id="SM00388">
    <property type="entry name" value="HisKA"/>
    <property type="match status" value="1"/>
</dbReference>
<proteinExistence type="predicted"/>
<comment type="catalytic activity">
    <reaction evidence="1">
        <text>ATP + protein L-histidine = ADP + protein N-phospho-L-histidine.</text>
        <dbReference type="EC" id="2.7.13.3"/>
    </reaction>
</comment>
<dbReference type="Proteomes" id="UP000473905">
    <property type="component" value="Unassembled WGS sequence"/>
</dbReference>
<evidence type="ECO:0000256" key="4">
    <source>
        <dbReference type="ARBA" id="ARBA00022679"/>
    </source>
</evidence>
<keyword evidence="8" id="KW-0472">Membrane</keyword>
<evidence type="ECO:0000256" key="2">
    <source>
        <dbReference type="ARBA" id="ARBA00012438"/>
    </source>
</evidence>
<evidence type="ECO:0000313" key="12">
    <source>
        <dbReference type="EMBL" id="KAA4667044.1"/>
    </source>
</evidence>
<dbReference type="PANTHER" id="PTHR43711">
    <property type="entry name" value="TWO-COMPONENT HISTIDINE KINASE"/>
    <property type="match status" value="1"/>
</dbReference>
<evidence type="ECO:0000256" key="8">
    <source>
        <dbReference type="SAM" id="Phobius"/>
    </source>
</evidence>
<keyword evidence="17" id="KW-1185">Reference proteome</keyword>
<dbReference type="InterPro" id="IPR011990">
    <property type="entry name" value="TPR-like_helical_dom_sf"/>
</dbReference>
<dbReference type="STRING" id="28116.Bovatus_03770"/>
<dbReference type="InterPro" id="IPR019734">
    <property type="entry name" value="TPR_rpt"/>
</dbReference>
<evidence type="ECO:0000259" key="10">
    <source>
        <dbReference type="PROSITE" id="PS50109"/>
    </source>
</evidence>
<organism evidence="14 15">
    <name type="scientific">Bacteroides ovatus</name>
    <dbReference type="NCBI Taxonomy" id="28116"/>
    <lineage>
        <taxon>Bacteria</taxon>
        <taxon>Pseudomonadati</taxon>
        <taxon>Bacteroidota</taxon>
        <taxon>Bacteroidia</taxon>
        <taxon>Bacteroidales</taxon>
        <taxon>Bacteroidaceae</taxon>
        <taxon>Bacteroides</taxon>
    </lineage>
</organism>
<feature type="coiled-coil region" evidence="7">
    <location>
        <begin position="363"/>
        <end position="447"/>
    </location>
</feature>
<keyword evidence="4" id="KW-0808">Transferase</keyword>
<dbReference type="Proteomes" id="UP000286031">
    <property type="component" value="Unassembled WGS sequence"/>
</dbReference>
<dbReference type="PANTHER" id="PTHR43711:SF31">
    <property type="entry name" value="HISTIDINE KINASE"/>
    <property type="match status" value="1"/>
</dbReference>
<evidence type="ECO:0000256" key="3">
    <source>
        <dbReference type="ARBA" id="ARBA00022553"/>
    </source>
</evidence>
<keyword evidence="6" id="KW-0902">Two-component regulatory system</keyword>
<dbReference type="InterPro" id="IPR003594">
    <property type="entry name" value="HATPase_dom"/>
</dbReference>
<reference evidence="14 15" key="1">
    <citation type="submission" date="2018-08" db="EMBL/GenBank/DDBJ databases">
        <title>A genome reference for cultivated species of the human gut microbiota.</title>
        <authorList>
            <person name="Zou Y."/>
            <person name="Xue W."/>
            <person name="Luo G."/>
        </authorList>
    </citation>
    <scope>NUCLEOTIDE SEQUENCE [LARGE SCALE GENOMIC DNA]</scope>
    <source>
        <strain evidence="14 15">AF04-46</strain>
    </source>
</reference>
<reference evidence="16 17" key="2">
    <citation type="journal article" date="2019" name="Nat. Med.">
        <title>A library of human gut bacterial isolates paired with longitudinal multiomics data enables mechanistic microbiome research.</title>
        <authorList>
            <person name="Poyet M."/>
            <person name="Groussin M."/>
            <person name="Gibbons S.M."/>
            <person name="Avila-Pacheco J."/>
            <person name="Jiang X."/>
            <person name="Kearney S.M."/>
            <person name="Perrotta A.R."/>
            <person name="Berdy B."/>
            <person name="Zhao S."/>
            <person name="Lieberman T.D."/>
            <person name="Swanson P.K."/>
            <person name="Smith M."/>
            <person name="Roesemann S."/>
            <person name="Alexander J.E."/>
            <person name="Rich S.A."/>
            <person name="Livny J."/>
            <person name="Vlamakis H."/>
            <person name="Clish C."/>
            <person name="Bullock K."/>
            <person name="Deik A."/>
            <person name="Scott J."/>
            <person name="Pierce K.A."/>
            <person name="Xavier R.J."/>
            <person name="Alm E.J."/>
        </authorList>
    </citation>
    <scope>NUCLEOTIDE SEQUENCE [LARGE SCALE GENOMIC DNA]</scope>
    <source>
        <strain evidence="11 17">BIOML-A134</strain>
        <strain evidence="12 16">BIOML-A14</strain>
    </source>
</reference>
<dbReference type="InterPro" id="IPR003661">
    <property type="entry name" value="HisK_dim/P_dom"/>
</dbReference>
<dbReference type="InterPro" id="IPR036097">
    <property type="entry name" value="HisK_dim/P_sf"/>
</dbReference>
<dbReference type="Gene3D" id="1.10.287.130">
    <property type="match status" value="1"/>
</dbReference>
<dbReference type="AlphaFoldDB" id="A0A139L8I5"/>
<sequence length="671" mass="77836">MSRLTLFHVGFLFLILFFTTTAKAQKEAETFNVDSTLYEYYQRCQEYLLEPVVLSMSDTLFRMAGERHDERMQAVAIATRLDYYYFQGTNEDSVIHYTNKVKEFAKATHQPKYYYFAWANRLVTYYLKTSRTNIALYEVQNMLKEAQKEDDKTGLSRCYNIMSQIYTIKRFDSMAFEWRLKEIELTEKYNIENYNISQTYAQIANYYISQKKQKEALRAVEKAISTANSSTQQISAKLEYVNYYSKFGDFQAAEKILKECQIAFEQDKRLESIKKRLYNIECLYYQQTRQYQKALEAAEMQEKEEHRLSESILSSSHYRTQGEIYQKMGNMNMAVKYLQMYINTDDSLKIANEQVASSEFATLLNVEKLNAEKKELMLQAQEKELHNKTTLIISLIILLGILFLFLYRENFLKRKLKVSEAELKTKNEELTVSREELRKAKDIAEASSRMKTTFIQSMTHEIRTPLNSIVGFSQVLSDHYSNSPETQEFVNIIKSNSNDLLRLVTDVLALSELDQYEQLPTDDETDMNTICQLASEVAKDNRQKDVEVLFEPAKENLLIRSNSERISQVLNNLAHNAAKFTTHGSIRIAYSVLEAEKKIEISVTDTGTGIPKDQQEAVFERFYKMNSFTQGTGLGLPICRSIAEKLGGSLRIDSSYTDGCRMILTLPLVYA</sequence>